<feature type="transmembrane region" description="Helical" evidence="12">
    <location>
        <begin position="162"/>
        <end position="183"/>
    </location>
</feature>
<dbReference type="RefSeq" id="XP_028040525.1">
    <property type="nucleotide sequence ID" value="XM_028184724.1"/>
</dbReference>
<dbReference type="GO" id="GO:0007204">
    <property type="term" value="P:positive regulation of cytosolic calcium ion concentration"/>
    <property type="evidence" value="ECO:0007669"/>
    <property type="project" value="TreeGrafter"/>
</dbReference>
<dbReference type="Proteomes" id="UP000504629">
    <property type="component" value="Unplaced"/>
</dbReference>
<feature type="domain" description="G-protein coupled receptors family 1 profile" evidence="13">
    <location>
        <begin position="57"/>
        <end position="339"/>
    </location>
</feature>
<dbReference type="PROSITE" id="PS00237">
    <property type="entry name" value="G_PROTEIN_RECEP_F1_1"/>
    <property type="match status" value="1"/>
</dbReference>
<feature type="transmembrane region" description="Helical" evidence="12">
    <location>
        <begin position="121"/>
        <end position="141"/>
    </location>
</feature>
<dbReference type="Gene3D" id="1.20.1070.10">
    <property type="entry name" value="Rhodopsin 7-helix transmembrane proteins"/>
    <property type="match status" value="1"/>
</dbReference>
<dbReference type="GO" id="GO:0004930">
    <property type="term" value="F:G protein-coupled receptor activity"/>
    <property type="evidence" value="ECO:0007669"/>
    <property type="project" value="UniProtKB-KW"/>
</dbReference>
<keyword evidence="10 11" id="KW-0807">Transducer</keyword>
<gene>
    <name evidence="15 16" type="primary">LOC114250736</name>
</gene>
<dbReference type="InterPro" id="IPR017452">
    <property type="entry name" value="GPCR_Rhodpsn_7TM"/>
</dbReference>
<evidence type="ECO:0000256" key="6">
    <source>
        <dbReference type="ARBA" id="ARBA00023040"/>
    </source>
</evidence>
<feature type="transmembrane region" description="Helical" evidence="12">
    <location>
        <begin position="42"/>
        <end position="65"/>
    </location>
</feature>
<keyword evidence="8 11" id="KW-0675">Receptor</keyword>
<keyword evidence="4 11" id="KW-0812">Transmembrane</keyword>
<sequence length="419" mass="46819">MENIIALDFTESTPLNFSQFDLRALNQTNITSSSSYISRRQLFGIVVKIVYAIGIIGNTIAIIALRRGERRVRNRKHLLLLTSLAANDVVALVGMMCTMVVTEQVPGVSSKQWLCMTRVVLRIFGIGSVCIAVTMALERYLALTRPFLYQKQVTYYVIRMALLLSWLWAALLTCAPVFGLGLYYDPRRGKCLRYREAQSATDFAYAIIYVIFGTLLCVILVYCNLAVIRALYAITAPRAGGQPVVRRVSKSSCRQRQRSLNSGNNLQSMNHNAATAEEVAFSRLMATLSVLFMICWLPQLVTSALYLSLGPPAWPRLGLLGDLSDVLMLLNYVLNPILYVLMRQRRRVSPSTLCHSIAHCFKRSHKRSTESVSMKTSCCPQETVMVSDSSGAEMRPLRGHADNTAPLLTPTPHIIKLED</sequence>
<feature type="transmembrane region" description="Helical" evidence="12">
    <location>
        <begin position="284"/>
        <end position="306"/>
    </location>
</feature>
<dbReference type="GO" id="GO:0005886">
    <property type="term" value="C:plasma membrane"/>
    <property type="evidence" value="ECO:0007669"/>
    <property type="project" value="UniProtKB-SubCell"/>
</dbReference>
<dbReference type="PROSITE" id="PS50262">
    <property type="entry name" value="G_PROTEIN_RECEP_F1_2"/>
    <property type="match status" value="1"/>
</dbReference>
<dbReference type="AlphaFoldDB" id="A0A6J2KDY0"/>
<protein>
    <submittedName>
        <fullName evidence="15">Prostaglandin E2 receptor EP2 subtype isoform X1</fullName>
    </submittedName>
    <submittedName>
        <fullName evidence="16">Prostaglandin E2 receptor EP2 subtype isoform X2</fullName>
    </submittedName>
</protein>
<dbReference type="InterPro" id="IPR008365">
    <property type="entry name" value="Prostanoid_rcpt"/>
</dbReference>
<evidence type="ECO:0000256" key="7">
    <source>
        <dbReference type="ARBA" id="ARBA00023136"/>
    </source>
</evidence>
<organism evidence="14 16">
    <name type="scientific">Bombyx mandarina</name>
    <name type="common">Wild silk moth</name>
    <name type="synonym">Wild silkworm</name>
    <dbReference type="NCBI Taxonomy" id="7092"/>
    <lineage>
        <taxon>Eukaryota</taxon>
        <taxon>Metazoa</taxon>
        <taxon>Ecdysozoa</taxon>
        <taxon>Arthropoda</taxon>
        <taxon>Hexapoda</taxon>
        <taxon>Insecta</taxon>
        <taxon>Pterygota</taxon>
        <taxon>Neoptera</taxon>
        <taxon>Endopterygota</taxon>
        <taxon>Lepidoptera</taxon>
        <taxon>Glossata</taxon>
        <taxon>Ditrysia</taxon>
        <taxon>Bombycoidea</taxon>
        <taxon>Bombycidae</taxon>
        <taxon>Bombycinae</taxon>
        <taxon>Bombyx</taxon>
    </lineage>
</organism>
<feature type="transmembrane region" description="Helical" evidence="12">
    <location>
        <begin position="77"/>
        <end position="101"/>
    </location>
</feature>
<comment type="subcellular location">
    <subcellularLocation>
        <location evidence="1">Cell membrane</location>
        <topology evidence="1">Multi-pass membrane protein</topology>
    </subcellularLocation>
</comment>
<accession>A0A6J2KDY0</accession>
<reference evidence="15 16" key="1">
    <citation type="submission" date="2025-04" db="UniProtKB">
        <authorList>
            <consortium name="RefSeq"/>
        </authorList>
    </citation>
    <scope>IDENTIFICATION</scope>
    <source>
        <tissue evidence="15 16">Silk gland</tissue>
    </source>
</reference>
<evidence type="ECO:0000256" key="3">
    <source>
        <dbReference type="ARBA" id="ARBA00022475"/>
    </source>
</evidence>
<dbReference type="KEGG" id="bman:114250736"/>
<evidence type="ECO:0000313" key="15">
    <source>
        <dbReference type="RefSeq" id="XP_028040525.1"/>
    </source>
</evidence>
<keyword evidence="7 12" id="KW-0472">Membrane</keyword>
<evidence type="ECO:0000256" key="11">
    <source>
        <dbReference type="RuleBase" id="RU000688"/>
    </source>
</evidence>
<dbReference type="PANTHER" id="PTHR11866">
    <property type="entry name" value="G-PROTEIN COUPLED RECEPTOR FAMILY 1 MEMBER"/>
    <property type="match status" value="1"/>
</dbReference>
<proteinExistence type="inferred from homology"/>
<dbReference type="RefSeq" id="XP_028040526.1">
    <property type="nucleotide sequence ID" value="XM_028184725.1"/>
</dbReference>
<dbReference type="PANTHER" id="PTHR11866:SF16">
    <property type="entry name" value="PROSTAGLANDIN E2 RECEPTOR EP4 SUBTYPE-LIKE PROTEIN"/>
    <property type="match status" value="1"/>
</dbReference>
<evidence type="ECO:0000256" key="4">
    <source>
        <dbReference type="ARBA" id="ARBA00022692"/>
    </source>
</evidence>
<name>A0A6J2KDY0_BOMMA</name>
<evidence type="ECO:0000256" key="1">
    <source>
        <dbReference type="ARBA" id="ARBA00004651"/>
    </source>
</evidence>
<dbReference type="SUPFAM" id="SSF81321">
    <property type="entry name" value="Family A G protein-coupled receptor-like"/>
    <property type="match status" value="1"/>
</dbReference>
<dbReference type="InterPro" id="IPR000276">
    <property type="entry name" value="GPCR_Rhodpsn"/>
</dbReference>
<evidence type="ECO:0000256" key="12">
    <source>
        <dbReference type="SAM" id="Phobius"/>
    </source>
</evidence>
<evidence type="ECO:0000313" key="16">
    <source>
        <dbReference type="RefSeq" id="XP_028040526.1"/>
    </source>
</evidence>
<keyword evidence="5 12" id="KW-1133">Transmembrane helix</keyword>
<dbReference type="CDD" id="cd00637">
    <property type="entry name" value="7tm_classA_rhodopsin-like"/>
    <property type="match status" value="1"/>
</dbReference>
<evidence type="ECO:0000259" key="13">
    <source>
        <dbReference type="PROSITE" id="PS50262"/>
    </source>
</evidence>
<evidence type="ECO:0000256" key="2">
    <source>
        <dbReference type="ARBA" id="ARBA00010663"/>
    </source>
</evidence>
<comment type="similarity">
    <text evidence="2 11">Belongs to the G-protein coupled receptor 1 family.</text>
</comment>
<dbReference type="GO" id="GO:0007189">
    <property type="term" value="P:adenylate cyclase-activating G protein-coupled receptor signaling pathway"/>
    <property type="evidence" value="ECO:0007669"/>
    <property type="project" value="TreeGrafter"/>
</dbReference>
<keyword evidence="9" id="KW-0325">Glycoprotein</keyword>
<feature type="transmembrane region" description="Helical" evidence="12">
    <location>
        <begin position="326"/>
        <end position="342"/>
    </location>
</feature>
<dbReference type="GeneID" id="114250736"/>
<evidence type="ECO:0000313" key="14">
    <source>
        <dbReference type="Proteomes" id="UP000504629"/>
    </source>
</evidence>
<dbReference type="OrthoDB" id="5959154at2759"/>
<evidence type="ECO:0000256" key="5">
    <source>
        <dbReference type="ARBA" id="ARBA00022989"/>
    </source>
</evidence>
<feature type="transmembrane region" description="Helical" evidence="12">
    <location>
        <begin position="203"/>
        <end position="228"/>
    </location>
</feature>
<dbReference type="Pfam" id="PF00001">
    <property type="entry name" value="7tm_1"/>
    <property type="match status" value="1"/>
</dbReference>
<dbReference type="PRINTS" id="PR00237">
    <property type="entry name" value="GPCRRHODOPSN"/>
</dbReference>
<keyword evidence="3" id="KW-1003">Cell membrane</keyword>
<keyword evidence="6 11" id="KW-0297">G-protein coupled receptor</keyword>
<evidence type="ECO:0000256" key="9">
    <source>
        <dbReference type="ARBA" id="ARBA00023180"/>
    </source>
</evidence>
<evidence type="ECO:0000256" key="10">
    <source>
        <dbReference type="ARBA" id="ARBA00023224"/>
    </source>
</evidence>
<keyword evidence="14" id="KW-1185">Reference proteome</keyword>
<evidence type="ECO:0000256" key="8">
    <source>
        <dbReference type="ARBA" id="ARBA00023170"/>
    </source>
</evidence>